<evidence type="ECO:0000259" key="10">
    <source>
        <dbReference type="Pfam" id="PF08264"/>
    </source>
</evidence>
<feature type="short sequence motif" description="'HIGH' region" evidence="8">
    <location>
        <begin position="53"/>
        <end position="63"/>
    </location>
</feature>
<dbReference type="SUPFAM" id="SSF52374">
    <property type="entry name" value="Nucleotidylyl transferase"/>
    <property type="match status" value="1"/>
</dbReference>
<comment type="subunit">
    <text evidence="8">Monomer.</text>
</comment>
<dbReference type="Gene3D" id="1.10.730.10">
    <property type="entry name" value="Isoleucyl-tRNA Synthetase, Domain 1"/>
    <property type="match status" value="1"/>
</dbReference>
<keyword evidence="8" id="KW-0963">Cytoplasm</keyword>
<dbReference type="InterPro" id="IPR002301">
    <property type="entry name" value="Ile-tRNA-ligase"/>
</dbReference>
<dbReference type="SUPFAM" id="SSF47323">
    <property type="entry name" value="Anticodon-binding domain of a subclass of class I aminoacyl-tRNA synthetases"/>
    <property type="match status" value="1"/>
</dbReference>
<dbReference type="PRINTS" id="PR00984">
    <property type="entry name" value="TRNASYNTHILE"/>
</dbReference>
<dbReference type="EMBL" id="SHAG01000005">
    <property type="protein sequence ID" value="RZO77097.1"/>
    <property type="molecule type" value="Genomic_DNA"/>
</dbReference>
<comment type="domain">
    <text evidence="8">IleRS has two distinct active sites: one for aminoacylation and one for editing. The misactivated valine is translocated from the active site to the editing site, which sterically excludes the correctly activated isoleucine. The single editing site contains two valyl binding pockets, one specific for each substrate (Val-AMP or Val-tRNA(Ile)).</text>
</comment>
<dbReference type="Proteomes" id="UP000316199">
    <property type="component" value="Unassembled WGS sequence"/>
</dbReference>
<dbReference type="GO" id="GO:0005737">
    <property type="term" value="C:cytoplasm"/>
    <property type="evidence" value="ECO:0007669"/>
    <property type="project" value="UniProtKB-SubCell"/>
</dbReference>
<dbReference type="InterPro" id="IPR014729">
    <property type="entry name" value="Rossmann-like_a/b/a_fold"/>
</dbReference>
<dbReference type="EC" id="6.1.1.5" evidence="8"/>
<keyword evidence="4 8" id="KW-0648">Protein biosynthesis</keyword>
<evidence type="ECO:0000313" key="11">
    <source>
        <dbReference type="EMBL" id="RZO77097.1"/>
    </source>
</evidence>
<comment type="function">
    <text evidence="6 8">Catalyzes the attachment of isoleucine to tRNA(Ile). As IleRS can inadvertently accommodate and process structurally similar amino acids such as valine, to avoid such errors it has two additional distinct tRNA(Ile)-dependent editing activities. One activity is designated as 'pretransfer' editing and involves the hydrolysis of activated Val-AMP. The other activity is designated 'posttransfer' editing and involves deacylation of mischarged Val-tRNA(Ile).</text>
</comment>
<dbReference type="GO" id="GO:0002161">
    <property type="term" value="F:aminoacyl-tRNA deacylase activity"/>
    <property type="evidence" value="ECO:0007669"/>
    <property type="project" value="InterPro"/>
</dbReference>
<comment type="similarity">
    <text evidence="8">Belongs to the class-I aminoacyl-tRNA synthetase family. IleS type 2 subfamily.</text>
</comment>
<keyword evidence="1 8" id="KW-0436">Ligase</keyword>
<dbReference type="SUPFAM" id="SSF50677">
    <property type="entry name" value="ValRS/IleRS/LeuRS editing domain"/>
    <property type="match status" value="1"/>
</dbReference>
<dbReference type="PANTHER" id="PTHR42780:SF1">
    <property type="entry name" value="ISOLEUCINE--TRNA LIGASE, CYTOPLASMIC"/>
    <property type="match status" value="1"/>
</dbReference>
<dbReference type="GO" id="GO:0000049">
    <property type="term" value="F:tRNA binding"/>
    <property type="evidence" value="ECO:0007669"/>
    <property type="project" value="InterPro"/>
</dbReference>
<feature type="domain" description="Aminoacyl-tRNA synthetase class Ia" evidence="9">
    <location>
        <begin position="24"/>
        <end position="636"/>
    </location>
</feature>
<keyword evidence="3 8" id="KW-0067">ATP-binding</keyword>
<evidence type="ECO:0000256" key="6">
    <source>
        <dbReference type="ARBA" id="ARBA00025217"/>
    </source>
</evidence>
<dbReference type="CDD" id="cd07961">
    <property type="entry name" value="Anticodon_Ia_Ile_ABEc"/>
    <property type="match status" value="1"/>
</dbReference>
<evidence type="ECO:0000256" key="4">
    <source>
        <dbReference type="ARBA" id="ARBA00022917"/>
    </source>
</evidence>
<dbReference type="InterPro" id="IPR033709">
    <property type="entry name" value="Anticodon_Ile_ABEc"/>
</dbReference>
<comment type="cofactor">
    <cofactor evidence="8">
        <name>Zn(2+)</name>
        <dbReference type="ChEBI" id="CHEBI:29105"/>
    </cofactor>
</comment>
<dbReference type="FunFam" id="3.40.50.620:FF:000023">
    <property type="entry name" value="Isoleucyl-tRNA synthetase,cytoplasmic"/>
    <property type="match status" value="1"/>
</dbReference>
<name>A0A520S3P4_9GAMM</name>
<dbReference type="Pfam" id="PF08264">
    <property type="entry name" value="Anticodon_1"/>
    <property type="match status" value="1"/>
</dbReference>
<dbReference type="CDD" id="cd00818">
    <property type="entry name" value="IleRS_core"/>
    <property type="match status" value="1"/>
</dbReference>
<gene>
    <name evidence="8" type="primary">ileS</name>
    <name evidence="11" type="ORF">EVA68_02475</name>
</gene>
<dbReference type="NCBIfam" id="TIGR00392">
    <property type="entry name" value="ileS"/>
    <property type="match status" value="1"/>
</dbReference>
<sequence length="1042" mass="120249">MTETDNTKPSNDNFSFVEAEHAIASYWEKADIFQRSLHQTEKAKPYIFYDGPPFATGLPHHGHLVGSVLKDAIPRYFTMKGNFVQRRFGWDCHGLPIEHEIDKALGMSSQEAVAKLGLKGYNDECRKIVQRYTAEWEKTITRLGRWVDFKNDYKTMEPWYMESVWWVVKQLWEKGLIYRGEKVVPFSTALGTVLSNFEATSNYQNVQDPAITVLFKLKDGESYLAAWTTTPWTLPCNQALCINTKVDYVTVLDTDLDKSLIIAKDRLDFFTKIKNLEVIDTMPGEALVGRRYEPLFPYFTNLENEGAFQILEDDYVSTDTGTGIVHQAPAFGEDDFRIWKKNGFSNPVCPVDMEGKFTEEVTDFASTHVKKADKNIIRYLKESGSLYIQDVLVHSYPFCPRSDTPIIYRTIDSWYVQVEKIREKLIEVNSKINWVPAHIKTGRMGNWLSGAVDWAISRNRYWGTPLPIWINDETGNSICIGSRKELLKYTGASVDDLHRENVDNLTFAIEKEPGTYRRVEEVLDCWFESGAMPYAQLHFPFENKELFEKGFPAEYIAEGLDQTRGWFYTLIVLGTALFGVHPFKNVIVNGIVMAEDGKKMSKRLRNYTPPDELMESYGADALRLYLINSGLVRAEEQRFADTGVRDMVRRALLPWLNSFKFFTTYASIDGWLPNHEHIKIENIMDRWILSRLQSLKATITSEMERYRIYNVVPALFEFIDDLTNCYIRYNRSRFWSEENTDDKASAYQTLYTAIKELSTSLAPFAPFLAESIYRDLPLINDDPESVHLCNYPSADHSLIDPVLEKAVTRMQHIVLLGRQKRNQEKIKIKYPLSRMTIIHEDSSLLKEIVKLESYILSELNVKELIYSTDENKYIDLYAKPNSPVLGKRLGGQFKFFKEKIESLSPIDIIKFQEEGETTINNEQFSSGEILVFREPKAGTETLSNRFISIELNTVLTNDLIEEGLAREVVNRVQKSRKDLGFNVADRIHIYFEASKELEQAIENHKQYIKEETLALKMTAGKNLPISFKIEDYELSLHLKVIN</sequence>
<keyword evidence="8" id="KW-0479">Metal-binding</keyword>
<comment type="caution">
    <text evidence="11">The sequence shown here is derived from an EMBL/GenBank/DDBJ whole genome shotgun (WGS) entry which is preliminary data.</text>
</comment>
<dbReference type="FunFam" id="3.40.50.620:FF:000133">
    <property type="entry name" value="Isoleucyl-tRNA synthetase, cytoplasmic"/>
    <property type="match status" value="1"/>
</dbReference>
<evidence type="ECO:0000256" key="2">
    <source>
        <dbReference type="ARBA" id="ARBA00022741"/>
    </source>
</evidence>
<accession>A0A520S3P4</accession>
<protein>
    <recommendedName>
        <fullName evidence="8">Isoleucine--tRNA ligase</fullName>
        <ecNumber evidence="8">6.1.1.5</ecNumber>
    </recommendedName>
    <alternativeName>
        <fullName evidence="8">Isoleucyl-tRNA synthetase</fullName>
        <shortName evidence="8">IleRS</shortName>
    </alternativeName>
</protein>
<dbReference type="GO" id="GO:0008270">
    <property type="term" value="F:zinc ion binding"/>
    <property type="evidence" value="ECO:0007669"/>
    <property type="project" value="UniProtKB-UniRule"/>
</dbReference>
<keyword evidence="8" id="KW-0862">Zinc</keyword>
<reference evidence="11 12" key="1">
    <citation type="submission" date="2019-02" db="EMBL/GenBank/DDBJ databases">
        <title>Prokaryotic population dynamics and viral predation in marine succession experiment using metagenomics: the confinement effect.</title>
        <authorList>
            <person name="Haro-Moreno J.M."/>
            <person name="Rodriguez-Valera F."/>
            <person name="Lopez-Perez M."/>
        </authorList>
    </citation>
    <scope>NUCLEOTIDE SEQUENCE [LARGE SCALE GENOMIC DNA]</scope>
    <source>
        <strain evidence="11">MED-G157</strain>
    </source>
</reference>
<dbReference type="PANTHER" id="PTHR42780">
    <property type="entry name" value="SOLEUCYL-TRNA SYNTHETASE"/>
    <property type="match status" value="1"/>
</dbReference>
<evidence type="ECO:0000256" key="1">
    <source>
        <dbReference type="ARBA" id="ARBA00022598"/>
    </source>
</evidence>
<dbReference type="Pfam" id="PF00133">
    <property type="entry name" value="tRNA-synt_1"/>
    <property type="match status" value="1"/>
</dbReference>
<evidence type="ECO:0000313" key="12">
    <source>
        <dbReference type="Proteomes" id="UP000316199"/>
    </source>
</evidence>
<comment type="catalytic activity">
    <reaction evidence="7 8">
        <text>tRNA(Ile) + L-isoleucine + ATP = L-isoleucyl-tRNA(Ile) + AMP + diphosphate</text>
        <dbReference type="Rhea" id="RHEA:11060"/>
        <dbReference type="Rhea" id="RHEA-COMP:9666"/>
        <dbReference type="Rhea" id="RHEA-COMP:9695"/>
        <dbReference type="ChEBI" id="CHEBI:30616"/>
        <dbReference type="ChEBI" id="CHEBI:33019"/>
        <dbReference type="ChEBI" id="CHEBI:58045"/>
        <dbReference type="ChEBI" id="CHEBI:78442"/>
        <dbReference type="ChEBI" id="CHEBI:78528"/>
        <dbReference type="ChEBI" id="CHEBI:456215"/>
        <dbReference type="EC" id="6.1.1.5"/>
    </reaction>
</comment>
<comment type="subcellular location">
    <subcellularLocation>
        <location evidence="8">Cytoplasm</location>
    </subcellularLocation>
</comment>
<dbReference type="HAMAP" id="MF_02003">
    <property type="entry name" value="Ile_tRNA_synth_type2"/>
    <property type="match status" value="1"/>
</dbReference>
<dbReference type="Gene3D" id="3.40.50.620">
    <property type="entry name" value="HUPs"/>
    <property type="match status" value="2"/>
</dbReference>
<evidence type="ECO:0000256" key="5">
    <source>
        <dbReference type="ARBA" id="ARBA00023146"/>
    </source>
</evidence>
<evidence type="ECO:0000256" key="7">
    <source>
        <dbReference type="ARBA" id="ARBA00048359"/>
    </source>
</evidence>
<dbReference type="Pfam" id="PF19302">
    <property type="entry name" value="DUF5915"/>
    <property type="match status" value="1"/>
</dbReference>
<dbReference type="GO" id="GO:0006428">
    <property type="term" value="P:isoleucyl-tRNA aminoacylation"/>
    <property type="evidence" value="ECO:0007669"/>
    <property type="project" value="UniProtKB-UniRule"/>
</dbReference>
<keyword evidence="2 8" id="KW-0547">Nucleotide-binding</keyword>
<dbReference type="InterPro" id="IPR002300">
    <property type="entry name" value="aa-tRNA-synth_Ia"/>
</dbReference>
<dbReference type="GO" id="GO:0004822">
    <property type="term" value="F:isoleucine-tRNA ligase activity"/>
    <property type="evidence" value="ECO:0007669"/>
    <property type="project" value="UniProtKB-UniRule"/>
</dbReference>
<feature type="short sequence motif" description="'KMSKS' region" evidence="8">
    <location>
        <begin position="599"/>
        <end position="603"/>
    </location>
</feature>
<evidence type="ECO:0000259" key="9">
    <source>
        <dbReference type="Pfam" id="PF00133"/>
    </source>
</evidence>
<feature type="binding site" evidence="8">
    <location>
        <position position="602"/>
    </location>
    <ligand>
        <name>ATP</name>
        <dbReference type="ChEBI" id="CHEBI:30616"/>
    </ligand>
</feature>
<dbReference type="InterPro" id="IPR013155">
    <property type="entry name" value="M/V/L/I-tRNA-synth_anticd-bd"/>
</dbReference>
<dbReference type="InterPro" id="IPR009008">
    <property type="entry name" value="Val/Leu/Ile-tRNA-synth_edit"/>
</dbReference>
<proteinExistence type="inferred from homology"/>
<evidence type="ECO:0000256" key="8">
    <source>
        <dbReference type="HAMAP-Rule" id="MF_02003"/>
    </source>
</evidence>
<dbReference type="InterPro" id="IPR009080">
    <property type="entry name" value="tRNAsynth_Ia_anticodon-bd"/>
</dbReference>
<dbReference type="GO" id="GO:0005524">
    <property type="term" value="F:ATP binding"/>
    <property type="evidence" value="ECO:0007669"/>
    <property type="project" value="UniProtKB-UniRule"/>
</dbReference>
<dbReference type="AlphaFoldDB" id="A0A520S3P4"/>
<keyword evidence="5 8" id="KW-0030">Aminoacyl-tRNA synthetase</keyword>
<feature type="domain" description="Methionyl/Valyl/Leucyl/Isoleucyl-tRNA synthetase anticodon-binding" evidence="10">
    <location>
        <begin position="685"/>
        <end position="833"/>
    </location>
</feature>
<organism evidence="11 12">
    <name type="scientific">OM182 bacterium</name>
    <dbReference type="NCBI Taxonomy" id="2510334"/>
    <lineage>
        <taxon>Bacteria</taxon>
        <taxon>Pseudomonadati</taxon>
        <taxon>Pseudomonadota</taxon>
        <taxon>Gammaproteobacteria</taxon>
        <taxon>OMG group</taxon>
        <taxon>OM182 clade</taxon>
    </lineage>
</organism>
<evidence type="ECO:0000256" key="3">
    <source>
        <dbReference type="ARBA" id="ARBA00022840"/>
    </source>
</evidence>
<dbReference type="InterPro" id="IPR023586">
    <property type="entry name" value="Ile-tRNA-ligase_type2"/>
</dbReference>